<evidence type="ECO:0000256" key="1">
    <source>
        <dbReference type="SAM" id="Coils"/>
    </source>
</evidence>
<sequence>MATWADIQSWDHNAIIEAEDLIEEKVREAREIIADLEHAANDIRSQGEGPDRMRQRLTEIQDKLDSRLNELTEYALATAELHGYVSRVVAIRESAYEVAAELHETIPESGYVMTPPMEMSNNPDRYEKYRDLHACIKSAVDLATEAETTVGPRFKALADGQYALAEGRHSESAGLANDADPSWTPEEVSVWWKLLSDSEREALINRDPEKYGNLDGIDMASRAKANELALNGYFDAAGNRIPGLLEKAQKEYDEAKAAYEKGKDSFWGSQYSDDEGYERLLNAHNKLNDLKAIKKALDAKSDNSLGDNSDISLISLEYGEPGKNVLAALAIGDVDNAEYVATLVPGMTTNCRDSTALNLSYASNLRDAAVKAGADRGNVATIAWLGYDAPPALPDPSVASTAQAEAGAVSLRNFMTGIHSWRAERGLDVYQTGITHSYGSTTGGIAMRSIGKDVVDGFAYTGSPGAGVASVGTLGVDKDHVWVSAVPHHDVVQGVGTDGDFGLDPKDLKGIGHLSGDASGAKDYSTFGLNPVANHSSYFVAPEAGKENHALDDLGKVIADAKER</sequence>
<dbReference type="Pfam" id="PF06259">
    <property type="entry name" value="Abhydrolase_8"/>
    <property type="match status" value="1"/>
</dbReference>
<accession>A0A857A6A3</accession>
<dbReference type="GO" id="GO:0016787">
    <property type="term" value="F:hydrolase activity"/>
    <property type="evidence" value="ECO:0007669"/>
    <property type="project" value="UniProtKB-KW"/>
</dbReference>
<feature type="coiled-coil region" evidence="1">
    <location>
        <begin position="19"/>
        <end position="46"/>
    </location>
</feature>
<proteinExistence type="predicted"/>
<keyword evidence="1" id="KW-0175">Coiled coil</keyword>
<evidence type="ECO:0000259" key="2">
    <source>
        <dbReference type="Pfam" id="PF06259"/>
    </source>
</evidence>
<dbReference type="EMBL" id="CP046315">
    <property type="protein sequence ID" value="QGS10244.1"/>
    <property type="molecule type" value="Genomic_DNA"/>
</dbReference>
<reference evidence="3 4" key="1">
    <citation type="submission" date="2019-11" db="EMBL/GenBank/DDBJ databases">
        <title>FDA dAtabase for Regulatory Grade micrObial Sequences (FDA-ARGOS): Supporting development and validation of Infectious Disease Dx tests.</title>
        <authorList>
            <person name="Stonesifer R."/>
            <person name="Tallon L."/>
            <person name="Sadzewicz L."/>
            <person name="Vavikolanu K."/>
            <person name="Mehta A."/>
            <person name="Aluvathingal J."/>
            <person name="Nadendla S."/>
            <person name="Myers T."/>
            <person name="Yan Y."/>
            <person name="Sichtig H."/>
        </authorList>
    </citation>
    <scope>NUCLEOTIDE SEQUENCE [LARGE SCALE GENOMIC DNA]</scope>
    <source>
        <strain evidence="3 4">FDAARGOS_732</strain>
    </source>
</reference>
<name>A0A857A6A3_9ACTO</name>
<evidence type="ECO:0000313" key="4">
    <source>
        <dbReference type="Proteomes" id="UP000424490"/>
    </source>
</evidence>
<dbReference type="InterPro" id="IPR010427">
    <property type="entry name" value="DUF1023"/>
</dbReference>
<organism evidence="3 4">
    <name type="scientific">Schaalia odontolytica</name>
    <dbReference type="NCBI Taxonomy" id="1660"/>
    <lineage>
        <taxon>Bacteria</taxon>
        <taxon>Bacillati</taxon>
        <taxon>Actinomycetota</taxon>
        <taxon>Actinomycetes</taxon>
        <taxon>Actinomycetales</taxon>
        <taxon>Actinomycetaceae</taxon>
        <taxon>Schaalia</taxon>
    </lineage>
</organism>
<feature type="domain" description="DUF1023" evidence="2">
    <location>
        <begin position="321"/>
        <end position="493"/>
    </location>
</feature>
<dbReference type="Proteomes" id="UP000424490">
    <property type="component" value="Chromosome"/>
</dbReference>
<keyword evidence="3" id="KW-0378">Hydrolase</keyword>
<protein>
    <submittedName>
        <fullName evidence="3">Alpha/beta hydrolase</fullName>
    </submittedName>
</protein>
<gene>
    <name evidence="3" type="ORF">FOC40_01695</name>
</gene>
<dbReference type="RefSeq" id="WP_003795972.1">
    <property type="nucleotide sequence ID" value="NZ_CP046315.1"/>
</dbReference>
<evidence type="ECO:0000313" key="3">
    <source>
        <dbReference type="EMBL" id="QGS10244.1"/>
    </source>
</evidence>
<dbReference type="AlphaFoldDB" id="A0A857A6A3"/>